<evidence type="ECO:0000256" key="1">
    <source>
        <dbReference type="SAM" id="MobiDB-lite"/>
    </source>
</evidence>
<evidence type="ECO:0008006" key="4">
    <source>
        <dbReference type="Google" id="ProtNLM"/>
    </source>
</evidence>
<keyword evidence="3" id="KW-1185">Reference proteome</keyword>
<dbReference type="RefSeq" id="XP_002507010.1">
    <property type="nucleotide sequence ID" value="XM_002506964.1"/>
</dbReference>
<protein>
    <recommendedName>
        <fullName evidence="4">Transposase</fullName>
    </recommendedName>
</protein>
<feature type="region of interest" description="Disordered" evidence="1">
    <location>
        <begin position="479"/>
        <end position="498"/>
    </location>
</feature>
<dbReference type="EMBL" id="CP001335">
    <property type="protein sequence ID" value="ACO68268.1"/>
    <property type="molecule type" value="Genomic_DNA"/>
</dbReference>
<evidence type="ECO:0000313" key="3">
    <source>
        <dbReference type="Proteomes" id="UP000002009"/>
    </source>
</evidence>
<sequence length="512" mass="58660">MSSPSGDYRAISTPRPPPISGHLDENTVPTFERRNANLLFTPSPGSGGRARRRTRREIYGSAPTRTTSRRSVGARERGVISMTEVPFFRLPNKNLSTAEKARFVKAVDDGLAQGISIAETTKWYGLNKNAYARYAKQIREGTADPKPGSGRPQKLSKEDKEVLMDINEEARGSLTFEEMAREFNKKCSLKISKATVFRTYHRDKWRSIRKRPCPKLTEDHMKERRLWAYHNRIEQHNRWGDDATVWIDIDEVSLPMFQFKGKRKLSPRDMKNGQGGHCGRVPMTVARRHVPSMMYLSAVANPNKKKKFDAKVGLWPFATLTKTKRKSKNRDAGLDDLEPIKSINHKVFADFIINKLVPAIQRKCPWAKEIVIQYDGATPHERGIKTAVEEGLEERERRIRWVKHPPQSPDTNLNDFCFFNSLKSALAKTKKDGWGFLRFDEQVQEVYRKWHSEDKLTNLWRLKSAVALKIVSHDGGNQFKMPHSKIPGVPSKPPTNGAVEEYEFFKEGEDSE</sequence>
<proteinExistence type="predicted"/>
<dbReference type="InParanoid" id="C1EJQ8"/>
<dbReference type="GeneID" id="8249943"/>
<name>C1EJQ8_MICCC</name>
<dbReference type="GO" id="GO:0003676">
    <property type="term" value="F:nucleic acid binding"/>
    <property type="evidence" value="ECO:0007669"/>
    <property type="project" value="InterPro"/>
</dbReference>
<evidence type="ECO:0000313" key="2">
    <source>
        <dbReference type="EMBL" id="ACO68268.1"/>
    </source>
</evidence>
<organism evidence="2 3">
    <name type="scientific">Micromonas commoda (strain RCC299 / NOUM17 / CCMP2709)</name>
    <name type="common">Picoplanktonic green alga</name>
    <dbReference type="NCBI Taxonomy" id="296587"/>
    <lineage>
        <taxon>Eukaryota</taxon>
        <taxon>Viridiplantae</taxon>
        <taxon>Chlorophyta</taxon>
        <taxon>Mamiellophyceae</taxon>
        <taxon>Mamiellales</taxon>
        <taxon>Mamiellaceae</taxon>
        <taxon>Micromonas</taxon>
    </lineage>
</organism>
<dbReference type="Proteomes" id="UP000002009">
    <property type="component" value="Chromosome 17"/>
</dbReference>
<dbReference type="InterPro" id="IPR036397">
    <property type="entry name" value="RNaseH_sf"/>
</dbReference>
<dbReference type="PANTHER" id="PTHR47169:SF4">
    <property type="entry name" value="TRANSPOSASE TC1-LIKE DOMAIN-CONTAINING PROTEIN"/>
    <property type="match status" value="1"/>
</dbReference>
<gene>
    <name evidence="2" type="ORF">MICPUN_65029</name>
</gene>
<dbReference type="OrthoDB" id="155387at2759"/>
<reference evidence="2 3" key="1">
    <citation type="journal article" date="2009" name="Science">
        <title>Green evolution and dynamic adaptations revealed by genomes of the marine picoeukaryotes Micromonas.</title>
        <authorList>
            <person name="Worden A.Z."/>
            <person name="Lee J.H."/>
            <person name="Mock T."/>
            <person name="Rouze P."/>
            <person name="Simmons M.P."/>
            <person name="Aerts A.L."/>
            <person name="Allen A.E."/>
            <person name="Cuvelier M.L."/>
            <person name="Derelle E."/>
            <person name="Everett M.V."/>
            <person name="Foulon E."/>
            <person name="Grimwood J."/>
            <person name="Gundlach H."/>
            <person name="Henrissat B."/>
            <person name="Napoli C."/>
            <person name="McDonald S.M."/>
            <person name="Parker M.S."/>
            <person name="Rombauts S."/>
            <person name="Salamov A."/>
            <person name="Von Dassow P."/>
            <person name="Badger J.H."/>
            <person name="Coutinho P.M."/>
            <person name="Demir E."/>
            <person name="Dubchak I."/>
            <person name="Gentemann C."/>
            <person name="Eikrem W."/>
            <person name="Gready J.E."/>
            <person name="John U."/>
            <person name="Lanier W."/>
            <person name="Lindquist E.A."/>
            <person name="Lucas S."/>
            <person name="Mayer K.F."/>
            <person name="Moreau H."/>
            <person name="Not F."/>
            <person name="Otillar R."/>
            <person name="Panaud O."/>
            <person name="Pangilinan J."/>
            <person name="Paulsen I."/>
            <person name="Piegu B."/>
            <person name="Poliakov A."/>
            <person name="Robbens S."/>
            <person name="Schmutz J."/>
            <person name="Toulza E."/>
            <person name="Wyss T."/>
            <person name="Zelensky A."/>
            <person name="Zhou K."/>
            <person name="Armbrust E.V."/>
            <person name="Bhattacharya D."/>
            <person name="Goodenough U.W."/>
            <person name="Van de Peer Y."/>
            <person name="Grigoriev I.V."/>
        </authorList>
    </citation>
    <scope>NUCLEOTIDE SEQUENCE [LARGE SCALE GENOMIC DNA]</scope>
    <source>
        <strain evidence="3">RCC299 / NOUM17</strain>
    </source>
</reference>
<dbReference type="PANTHER" id="PTHR47169">
    <property type="entry name" value="OS01G0541250 PROTEIN"/>
    <property type="match status" value="1"/>
</dbReference>
<dbReference type="eggNOG" id="ENOG502SGC1">
    <property type="taxonomic scope" value="Eukaryota"/>
</dbReference>
<dbReference type="Gene3D" id="3.30.420.10">
    <property type="entry name" value="Ribonuclease H-like superfamily/Ribonuclease H"/>
    <property type="match status" value="1"/>
</dbReference>
<dbReference type="KEGG" id="mis:MICPUN_65029"/>
<accession>C1EJQ8</accession>
<dbReference type="AlphaFoldDB" id="C1EJQ8"/>
<feature type="region of interest" description="Disordered" evidence="1">
    <location>
        <begin position="1"/>
        <end position="75"/>
    </location>
</feature>